<organism evidence="3 4">
    <name type="scientific">Hymenobacter fodinae</name>
    <dbReference type="NCBI Taxonomy" id="2510796"/>
    <lineage>
        <taxon>Bacteria</taxon>
        <taxon>Pseudomonadati</taxon>
        <taxon>Bacteroidota</taxon>
        <taxon>Cytophagia</taxon>
        <taxon>Cytophagales</taxon>
        <taxon>Hymenobacteraceae</taxon>
        <taxon>Hymenobacter</taxon>
    </lineage>
</organism>
<dbReference type="Gene3D" id="3.30.1380.10">
    <property type="match status" value="1"/>
</dbReference>
<proteinExistence type="predicted"/>
<accession>A0A4Z0NZ72</accession>
<evidence type="ECO:0000313" key="3">
    <source>
        <dbReference type="EMBL" id="TGE03842.1"/>
    </source>
</evidence>
<sequence length="198" mass="22466">MASRSLDDLHPLLAQAYRRARDEYHQKYPQRPQPFVTCTYRSQEEQKALHAQGRLPLTEINQLRNAAGMTPIGASEGQKRVTNASPGQSAHNYRPALAFDVAFITTDQRVDWNPQLFALFAPLVLAVAGTEWGGAWTSFQDSPHFQLRDWRTYLNASRPRTREAIAATEEPLHEIENFNPERTEELAEAPPTALRSQQ</sequence>
<dbReference type="InterPro" id="IPR039561">
    <property type="entry name" value="Peptidase_M15C"/>
</dbReference>
<name>A0A4Z0NZ72_9BACT</name>
<dbReference type="GO" id="GO:0008233">
    <property type="term" value="F:peptidase activity"/>
    <property type="evidence" value="ECO:0007669"/>
    <property type="project" value="InterPro"/>
</dbReference>
<dbReference type="EMBL" id="SRLA01000007">
    <property type="protein sequence ID" value="TGE03842.1"/>
    <property type="molecule type" value="Genomic_DNA"/>
</dbReference>
<evidence type="ECO:0000256" key="1">
    <source>
        <dbReference type="SAM" id="MobiDB-lite"/>
    </source>
</evidence>
<dbReference type="AlphaFoldDB" id="A0A4Z0NZ72"/>
<feature type="region of interest" description="Disordered" evidence="1">
    <location>
        <begin position="168"/>
        <end position="198"/>
    </location>
</feature>
<keyword evidence="4" id="KW-1185">Reference proteome</keyword>
<protein>
    <submittedName>
        <fullName evidence="3">M15 family peptidase</fullName>
    </submittedName>
</protein>
<dbReference type="Pfam" id="PF13539">
    <property type="entry name" value="Peptidase_M15_4"/>
    <property type="match status" value="1"/>
</dbReference>
<evidence type="ECO:0000259" key="2">
    <source>
        <dbReference type="Pfam" id="PF13539"/>
    </source>
</evidence>
<feature type="compositionally biased region" description="Basic and acidic residues" evidence="1">
    <location>
        <begin position="170"/>
        <end position="185"/>
    </location>
</feature>
<dbReference type="RefSeq" id="WP_135436943.1">
    <property type="nucleotide sequence ID" value="NZ_SRLA01000007.1"/>
</dbReference>
<reference evidence="3 4" key="1">
    <citation type="submission" date="2019-04" db="EMBL/GenBank/DDBJ databases">
        <authorList>
            <person name="Feng G."/>
            <person name="Zhang J."/>
            <person name="Zhu H."/>
        </authorList>
    </citation>
    <scope>NUCLEOTIDE SEQUENCE [LARGE SCALE GENOMIC DNA]</scope>
    <source>
        <strain evidence="3 4">92R-1</strain>
    </source>
</reference>
<comment type="caution">
    <text evidence="3">The sequence shown here is derived from an EMBL/GenBank/DDBJ whole genome shotgun (WGS) entry which is preliminary data.</text>
</comment>
<gene>
    <name evidence="3" type="ORF">EU556_24865</name>
</gene>
<evidence type="ECO:0000313" key="4">
    <source>
        <dbReference type="Proteomes" id="UP000298337"/>
    </source>
</evidence>
<dbReference type="OrthoDB" id="9799970at2"/>
<dbReference type="SUPFAM" id="SSF55166">
    <property type="entry name" value="Hedgehog/DD-peptidase"/>
    <property type="match status" value="1"/>
</dbReference>
<dbReference type="InterPro" id="IPR009045">
    <property type="entry name" value="Zn_M74/Hedgehog-like"/>
</dbReference>
<feature type="domain" description="Peptidase M15C" evidence="2">
    <location>
        <begin position="85"/>
        <end position="147"/>
    </location>
</feature>
<dbReference type="Proteomes" id="UP000298337">
    <property type="component" value="Unassembled WGS sequence"/>
</dbReference>
<dbReference type="CDD" id="cd14845">
    <property type="entry name" value="L-Ala-D-Glu_peptidase_like"/>
    <property type="match status" value="1"/>
</dbReference>